<name>A0AAD7UHJ6_9STRA</name>
<dbReference type="Proteomes" id="UP001230188">
    <property type="component" value="Unassembled WGS sequence"/>
</dbReference>
<dbReference type="GO" id="GO:0005737">
    <property type="term" value="C:cytoplasm"/>
    <property type="evidence" value="ECO:0007669"/>
    <property type="project" value="UniProtKB-SubCell"/>
</dbReference>
<accession>A0AAD7UHJ6</accession>
<dbReference type="GO" id="GO:0005634">
    <property type="term" value="C:nucleus"/>
    <property type="evidence" value="ECO:0007669"/>
    <property type="project" value="UniProtKB-SubCell"/>
</dbReference>
<dbReference type="AlphaFoldDB" id="A0AAD7UHJ6"/>
<keyword evidence="4" id="KW-0963">Cytoplasm</keyword>
<sequence length="93" mass="10690">MCCISYPKQKRMARWRAEVRVQFGSEESAKVALASLDVDEELHPEVVRRDMIVADSELVVRFASEDPKNLRNSVNGIFDMIALVDQVFQTEFK</sequence>
<evidence type="ECO:0000256" key="3">
    <source>
        <dbReference type="ARBA" id="ARBA00007073"/>
    </source>
</evidence>
<protein>
    <recommendedName>
        <fullName evidence="9">Transcription factor Pcc1</fullName>
    </recommendedName>
</protein>
<evidence type="ECO:0000256" key="2">
    <source>
        <dbReference type="ARBA" id="ARBA00004496"/>
    </source>
</evidence>
<evidence type="ECO:0000313" key="7">
    <source>
        <dbReference type="EMBL" id="KAJ8605820.1"/>
    </source>
</evidence>
<keyword evidence="5" id="KW-0819">tRNA processing</keyword>
<organism evidence="7 8">
    <name type="scientific">Chrysophaeum taylorii</name>
    <dbReference type="NCBI Taxonomy" id="2483200"/>
    <lineage>
        <taxon>Eukaryota</taxon>
        <taxon>Sar</taxon>
        <taxon>Stramenopiles</taxon>
        <taxon>Ochrophyta</taxon>
        <taxon>Pelagophyceae</taxon>
        <taxon>Pelagomonadales</taxon>
        <taxon>Pelagomonadaceae</taxon>
        <taxon>Chrysophaeum</taxon>
    </lineage>
</organism>
<evidence type="ECO:0008006" key="9">
    <source>
        <dbReference type="Google" id="ProtNLM"/>
    </source>
</evidence>
<dbReference type="PANTHER" id="PTHR31283:SF5">
    <property type="entry name" value="EKC_KEOPS COMPLEX SUBUNIT LAGE3"/>
    <property type="match status" value="1"/>
</dbReference>
<evidence type="ECO:0000256" key="6">
    <source>
        <dbReference type="ARBA" id="ARBA00023242"/>
    </source>
</evidence>
<comment type="similarity">
    <text evidence="3">Belongs to the CTAG/PCC1 family.</text>
</comment>
<dbReference type="Pfam" id="PF09341">
    <property type="entry name" value="Pcc1"/>
    <property type="match status" value="1"/>
</dbReference>
<dbReference type="GO" id="GO:0070525">
    <property type="term" value="P:tRNA threonylcarbamoyladenosine metabolic process"/>
    <property type="evidence" value="ECO:0007669"/>
    <property type="project" value="TreeGrafter"/>
</dbReference>
<proteinExistence type="inferred from homology"/>
<evidence type="ECO:0000256" key="1">
    <source>
        <dbReference type="ARBA" id="ARBA00004123"/>
    </source>
</evidence>
<dbReference type="GO" id="GO:0008033">
    <property type="term" value="P:tRNA processing"/>
    <property type="evidence" value="ECO:0007669"/>
    <property type="project" value="UniProtKB-KW"/>
</dbReference>
<dbReference type="GO" id="GO:0000408">
    <property type="term" value="C:EKC/KEOPS complex"/>
    <property type="evidence" value="ECO:0007669"/>
    <property type="project" value="TreeGrafter"/>
</dbReference>
<dbReference type="FunFam" id="3.30.310.50:FF:000005">
    <property type="entry name" value="L antigen family member 3"/>
    <property type="match status" value="1"/>
</dbReference>
<dbReference type="EMBL" id="JAQMWT010000309">
    <property type="protein sequence ID" value="KAJ8605820.1"/>
    <property type="molecule type" value="Genomic_DNA"/>
</dbReference>
<keyword evidence="8" id="KW-1185">Reference proteome</keyword>
<dbReference type="Gene3D" id="3.30.310.50">
    <property type="entry name" value="Alpha-D-phosphohexomutase, C-terminal domain"/>
    <property type="match status" value="1"/>
</dbReference>
<dbReference type="InterPro" id="IPR015419">
    <property type="entry name" value="CTAG/Pcc1"/>
</dbReference>
<comment type="caution">
    <text evidence="7">The sequence shown here is derived from an EMBL/GenBank/DDBJ whole genome shotgun (WGS) entry which is preliminary data.</text>
</comment>
<keyword evidence="6" id="KW-0539">Nucleus</keyword>
<dbReference type="PANTHER" id="PTHR31283">
    <property type="entry name" value="EKC/KEOPS COMPLEX SUBUNIT PCC1 FAMILY MEMBER"/>
    <property type="match status" value="1"/>
</dbReference>
<evidence type="ECO:0000313" key="8">
    <source>
        <dbReference type="Proteomes" id="UP001230188"/>
    </source>
</evidence>
<gene>
    <name evidence="7" type="ORF">CTAYLR_000586</name>
</gene>
<comment type="subcellular location">
    <subcellularLocation>
        <location evidence="2">Cytoplasm</location>
    </subcellularLocation>
    <subcellularLocation>
        <location evidence="1">Nucleus</location>
    </subcellularLocation>
</comment>
<evidence type="ECO:0000256" key="5">
    <source>
        <dbReference type="ARBA" id="ARBA00022694"/>
    </source>
</evidence>
<evidence type="ECO:0000256" key="4">
    <source>
        <dbReference type="ARBA" id="ARBA00022490"/>
    </source>
</evidence>
<reference evidence="7" key="1">
    <citation type="submission" date="2023-01" db="EMBL/GenBank/DDBJ databases">
        <title>Metagenome sequencing of chrysophaentin producing Chrysophaeum taylorii.</title>
        <authorList>
            <person name="Davison J."/>
            <person name="Bewley C."/>
        </authorList>
    </citation>
    <scope>NUCLEOTIDE SEQUENCE</scope>
    <source>
        <strain evidence="7">NIES-1699</strain>
    </source>
</reference>